<feature type="region of interest" description="Disordered" evidence="1">
    <location>
        <begin position="1"/>
        <end position="24"/>
    </location>
</feature>
<feature type="compositionally biased region" description="Basic and acidic residues" evidence="1">
    <location>
        <begin position="7"/>
        <end position="24"/>
    </location>
</feature>
<dbReference type="OrthoDB" id="10654838at2759"/>
<evidence type="ECO:0000313" key="2">
    <source>
        <dbReference type="EMBL" id="TNV83481.1"/>
    </source>
</evidence>
<name>A0A8J8T6P1_HALGN</name>
<comment type="caution">
    <text evidence="2">The sequence shown here is derived from an EMBL/GenBank/DDBJ whole genome shotgun (WGS) entry which is preliminary data.</text>
</comment>
<dbReference type="EMBL" id="RRYP01003792">
    <property type="protein sequence ID" value="TNV83481.1"/>
    <property type="molecule type" value="Genomic_DNA"/>
</dbReference>
<proteinExistence type="predicted"/>
<sequence length="601" mass="68091">MSSDTPLKPDEHKALPQTAEEEHANAMEVARKLFLKVEEVDQQDAPNDDLLESEEPRNDKSLDDDLLDEKEEEPQNGKTLLSDSKAPLPLTTPKLGMPTVQEEDLSDFARVRSARVKAGEAAGHSSVQSRLHQQSVMSAEDQEYLIAQKVEEIRRQLEYQRLYEELKVVFDRAGMSFLQTQMLKAFAQYLIEQTEGTKIERMGIIKHMALMCSQMMLREFEIIIWACLNSREQLDQEGVLGEANIQKAIFYRLLMTAFFLKEKFCKRDEFEAIKTYFNINFPIFLGKYTTEWLLLAEPDVSFITPRLLNQKFGELKEIYEKMTSAEAQLNEEEPELDDYNKLVEELGEEAQRVDQLRKQFLEKEEKQARAKKRLHQQMVEKRQKELEESQRKRLKLEQPVGSEQTLKDGAPSKSLNASFTNINVFNSSIYGVNAGPNARPGITGLSKGPSLPFGGDPAALLSFKSGIMDMHNLFNQLDMGNGAGGADPDHSFSFEPMRERSRMSLFNNASDIVNIMQRYDSKLGAGGLMIGGGMHHGQNPDLYSMLNRQSSIGGTASMVPERGNSHIYQPFRIPSRVGLSPLRKPTPTVGTAQQPRRDSKE</sequence>
<gene>
    <name evidence="2" type="ORF">FGO68_gene10512</name>
</gene>
<keyword evidence="3" id="KW-1185">Reference proteome</keyword>
<organism evidence="2 3">
    <name type="scientific">Halteria grandinella</name>
    <dbReference type="NCBI Taxonomy" id="5974"/>
    <lineage>
        <taxon>Eukaryota</taxon>
        <taxon>Sar</taxon>
        <taxon>Alveolata</taxon>
        <taxon>Ciliophora</taxon>
        <taxon>Intramacronucleata</taxon>
        <taxon>Spirotrichea</taxon>
        <taxon>Stichotrichia</taxon>
        <taxon>Sporadotrichida</taxon>
        <taxon>Halteriidae</taxon>
        <taxon>Halteria</taxon>
    </lineage>
</organism>
<dbReference type="Proteomes" id="UP000785679">
    <property type="component" value="Unassembled WGS sequence"/>
</dbReference>
<feature type="compositionally biased region" description="Basic and acidic residues" evidence="1">
    <location>
        <begin position="54"/>
        <end position="63"/>
    </location>
</feature>
<feature type="compositionally biased region" description="Acidic residues" evidence="1">
    <location>
        <begin position="40"/>
        <end position="53"/>
    </location>
</feature>
<feature type="compositionally biased region" description="Basic and acidic residues" evidence="1">
    <location>
        <begin position="378"/>
        <end position="391"/>
    </location>
</feature>
<feature type="compositionally biased region" description="Acidic residues" evidence="1">
    <location>
        <begin position="64"/>
        <end position="74"/>
    </location>
</feature>
<feature type="region of interest" description="Disordered" evidence="1">
    <location>
        <begin position="37"/>
        <end position="101"/>
    </location>
</feature>
<feature type="region of interest" description="Disordered" evidence="1">
    <location>
        <begin position="570"/>
        <end position="601"/>
    </location>
</feature>
<reference evidence="2" key="1">
    <citation type="submission" date="2019-06" db="EMBL/GenBank/DDBJ databases">
        <authorList>
            <person name="Zheng W."/>
        </authorList>
    </citation>
    <scope>NUCLEOTIDE SEQUENCE</scope>
    <source>
        <strain evidence="2">QDHG01</strain>
    </source>
</reference>
<dbReference type="AlphaFoldDB" id="A0A8J8T6P1"/>
<feature type="region of interest" description="Disordered" evidence="1">
    <location>
        <begin position="371"/>
        <end position="413"/>
    </location>
</feature>
<accession>A0A8J8T6P1</accession>
<protein>
    <submittedName>
        <fullName evidence="2">Uncharacterized protein</fullName>
    </submittedName>
</protein>
<evidence type="ECO:0000313" key="3">
    <source>
        <dbReference type="Proteomes" id="UP000785679"/>
    </source>
</evidence>
<evidence type="ECO:0000256" key="1">
    <source>
        <dbReference type="SAM" id="MobiDB-lite"/>
    </source>
</evidence>